<evidence type="ECO:0000256" key="1">
    <source>
        <dbReference type="SAM" id="Phobius"/>
    </source>
</evidence>
<protein>
    <submittedName>
        <fullName evidence="2">Uncharacterized protein</fullName>
    </submittedName>
</protein>
<reference evidence="2" key="1">
    <citation type="journal article" date="2021" name="Nat. Commun.">
        <title>Genetic determinants of endophytism in the Arabidopsis root mycobiome.</title>
        <authorList>
            <person name="Mesny F."/>
            <person name="Miyauchi S."/>
            <person name="Thiergart T."/>
            <person name="Pickel B."/>
            <person name="Atanasova L."/>
            <person name="Karlsson M."/>
            <person name="Huettel B."/>
            <person name="Barry K.W."/>
            <person name="Haridas S."/>
            <person name="Chen C."/>
            <person name="Bauer D."/>
            <person name="Andreopoulos W."/>
            <person name="Pangilinan J."/>
            <person name="LaButti K."/>
            <person name="Riley R."/>
            <person name="Lipzen A."/>
            <person name="Clum A."/>
            <person name="Drula E."/>
            <person name="Henrissat B."/>
            <person name="Kohler A."/>
            <person name="Grigoriev I.V."/>
            <person name="Martin F.M."/>
            <person name="Hacquard S."/>
        </authorList>
    </citation>
    <scope>NUCLEOTIDE SEQUENCE</scope>
    <source>
        <strain evidence="2">MPI-CAGE-CH-0235</strain>
    </source>
</reference>
<keyword evidence="1" id="KW-0812">Transmembrane</keyword>
<dbReference type="Proteomes" id="UP000813444">
    <property type="component" value="Unassembled WGS sequence"/>
</dbReference>
<feature type="transmembrane region" description="Helical" evidence="1">
    <location>
        <begin position="12"/>
        <end position="31"/>
    </location>
</feature>
<name>A0A8K0SK76_9HYPO</name>
<keyword evidence="1" id="KW-1133">Transmembrane helix</keyword>
<evidence type="ECO:0000313" key="3">
    <source>
        <dbReference type="Proteomes" id="UP000813444"/>
    </source>
</evidence>
<accession>A0A8K0SK76</accession>
<organism evidence="2 3">
    <name type="scientific">Stachybotrys elegans</name>
    <dbReference type="NCBI Taxonomy" id="80388"/>
    <lineage>
        <taxon>Eukaryota</taxon>
        <taxon>Fungi</taxon>
        <taxon>Dikarya</taxon>
        <taxon>Ascomycota</taxon>
        <taxon>Pezizomycotina</taxon>
        <taxon>Sordariomycetes</taxon>
        <taxon>Hypocreomycetidae</taxon>
        <taxon>Hypocreales</taxon>
        <taxon>Stachybotryaceae</taxon>
        <taxon>Stachybotrys</taxon>
    </lineage>
</organism>
<sequence length="158" mass="18051">MLTHPWHKRPYLGLGRLLWCSIFLILQYMALHSKGPLTQPIPEPWPGQIYSRAWSRGDKVHRPNSTQHPVKAKGGTETWGHHFIPSGIAFYSQRISRRRRLEYNVLQYLAAYNRRYCGCQGRRKGGDNALANQETTDSYAASIHGLAEGERDTCNCPS</sequence>
<keyword evidence="1" id="KW-0472">Membrane</keyword>
<keyword evidence="3" id="KW-1185">Reference proteome</keyword>
<dbReference type="EMBL" id="JAGPNK010000016">
    <property type="protein sequence ID" value="KAH7308084.1"/>
    <property type="molecule type" value="Genomic_DNA"/>
</dbReference>
<gene>
    <name evidence="2" type="ORF">B0I35DRAFT_103650</name>
</gene>
<dbReference type="AlphaFoldDB" id="A0A8K0SK76"/>
<proteinExistence type="predicted"/>
<comment type="caution">
    <text evidence="2">The sequence shown here is derived from an EMBL/GenBank/DDBJ whole genome shotgun (WGS) entry which is preliminary data.</text>
</comment>
<evidence type="ECO:0000313" key="2">
    <source>
        <dbReference type="EMBL" id="KAH7308084.1"/>
    </source>
</evidence>